<proteinExistence type="predicted"/>
<reference evidence="2" key="2">
    <citation type="submission" date="2023-01" db="EMBL/GenBank/DDBJ databases">
        <authorList>
            <person name="Sun Q."/>
            <person name="Evtushenko L."/>
        </authorList>
    </citation>
    <scope>NUCLEOTIDE SEQUENCE</scope>
    <source>
        <strain evidence="2">VKM B-2935</strain>
    </source>
</reference>
<sequence length="60" mass="6664">MKQIKALRQFSHFHLGTVDEGEVKNVSDDIAEALIGMELAEEVDAEPAEPEKPSKEKAKK</sequence>
<name>A0A9W6NE52_9PSED</name>
<gene>
    <name evidence="2" type="ORF">GCM10017655_13760</name>
</gene>
<feature type="compositionally biased region" description="Basic and acidic residues" evidence="1">
    <location>
        <begin position="49"/>
        <end position="60"/>
    </location>
</feature>
<organism evidence="2 3">
    <name type="scientific">Pseudomonas turukhanskensis</name>
    <dbReference type="NCBI Taxonomy" id="1806536"/>
    <lineage>
        <taxon>Bacteria</taxon>
        <taxon>Pseudomonadati</taxon>
        <taxon>Pseudomonadota</taxon>
        <taxon>Gammaproteobacteria</taxon>
        <taxon>Pseudomonadales</taxon>
        <taxon>Pseudomonadaceae</taxon>
        <taxon>Pseudomonas</taxon>
    </lineage>
</organism>
<evidence type="ECO:0000313" key="3">
    <source>
        <dbReference type="Proteomes" id="UP001143328"/>
    </source>
</evidence>
<dbReference type="EMBL" id="BSFN01000003">
    <property type="protein sequence ID" value="GLK88314.1"/>
    <property type="molecule type" value="Genomic_DNA"/>
</dbReference>
<reference evidence="2" key="1">
    <citation type="journal article" date="2014" name="Int. J. Syst. Evol. Microbiol.">
        <title>Complete genome sequence of Corynebacterium casei LMG S-19264T (=DSM 44701T), isolated from a smear-ripened cheese.</title>
        <authorList>
            <consortium name="US DOE Joint Genome Institute (JGI-PGF)"/>
            <person name="Walter F."/>
            <person name="Albersmeier A."/>
            <person name="Kalinowski J."/>
            <person name="Ruckert C."/>
        </authorList>
    </citation>
    <scope>NUCLEOTIDE SEQUENCE</scope>
    <source>
        <strain evidence="2">VKM B-2935</strain>
    </source>
</reference>
<feature type="region of interest" description="Disordered" evidence="1">
    <location>
        <begin position="41"/>
        <end position="60"/>
    </location>
</feature>
<dbReference type="Proteomes" id="UP001143328">
    <property type="component" value="Unassembled WGS sequence"/>
</dbReference>
<keyword evidence="3" id="KW-1185">Reference proteome</keyword>
<protein>
    <submittedName>
        <fullName evidence="2">Uncharacterized protein</fullName>
    </submittedName>
</protein>
<accession>A0A9W6NE52</accession>
<comment type="caution">
    <text evidence="2">The sequence shown here is derived from an EMBL/GenBank/DDBJ whole genome shotgun (WGS) entry which is preliminary data.</text>
</comment>
<dbReference type="AlphaFoldDB" id="A0A9W6NE52"/>
<evidence type="ECO:0000256" key="1">
    <source>
        <dbReference type="SAM" id="MobiDB-lite"/>
    </source>
</evidence>
<evidence type="ECO:0000313" key="2">
    <source>
        <dbReference type="EMBL" id="GLK88314.1"/>
    </source>
</evidence>
<dbReference type="RefSeq" id="WP_271194542.1">
    <property type="nucleotide sequence ID" value="NZ_BSFN01000003.1"/>
</dbReference>